<dbReference type="GO" id="GO:0004519">
    <property type="term" value="F:endonuclease activity"/>
    <property type="evidence" value="ECO:0007669"/>
    <property type="project" value="UniProtKB-KW"/>
</dbReference>
<organism evidence="1 2">
    <name type="scientific">Schumannella luteola</name>
    <dbReference type="NCBI Taxonomy" id="472059"/>
    <lineage>
        <taxon>Bacteria</taxon>
        <taxon>Bacillati</taxon>
        <taxon>Actinomycetota</taxon>
        <taxon>Actinomycetes</taxon>
        <taxon>Micrococcales</taxon>
        <taxon>Microbacteriaceae</taxon>
        <taxon>Schumannella</taxon>
    </lineage>
</organism>
<reference evidence="1 2" key="1">
    <citation type="submission" date="2020-07" db="EMBL/GenBank/DDBJ databases">
        <title>Sequencing the genomes of 1000 actinobacteria strains.</title>
        <authorList>
            <person name="Klenk H.-P."/>
        </authorList>
    </citation>
    <scope>NUCLEOTIDE SEQUENCE [LARGE SCALE GENOMIC DNA]</scope>
    <source>
        <strain evidence="1 2">DSM 23141</strain>
    </source>
</reference>
<keyword evidence="2" id="KW-1185">Reference proteome</keyword>
<keyword evidence="1" id="KW-0540">Nuclease</keyword>
<dbReference type="Proteomes" id="UP000553888">
    <property type="component" value="Unassembled WGS sequence"/>
</dbReference>
<keyword evidence="1" id="KW-0378">Hydrolase</keyword>
<accession>A0A852YLP7</accession>
<dbReference type="AlphaFoldDB" id="A0A852YLP7"/>
<dbReference type="EMBL" id="JACBZY010000001">
    <property type="protein sequence ID" value="NYG98669.1"/>
    <property type="molecule type" value="Genomic_DNA"/>
</dbReference>
<evidence type="ECO:0000313" key="1">
    <source>
        <dbReference type="EMBL" id="NYG98669.1"/>
    </source>
</evidence>
<keyword evidence="1" id="KW-0255">Endonuclease</keyword>
<dbReference type="Gene3D" id="3.40.960.10">
    <property type="entry name" value="VSR Endonuclease"/>
    <property type="match status" value="1"/>
</dbReference>
<comment type="caution">
    <text evidence="1">The sequence shown here is derived from an EMBL/GenBank/DDBJ whole genome shotgun (WGS) entry which is preliminary data.</text>
</comment>
<name>A0A852YLP7_9MICO</name>
<gene>
    <name evidence="1" type="ORF">BJ979_001295</name>
</gene>
<dbReference type="RefSeq" id="WP_179566350.1">
    <property type="nucleotide sequence ID" value="NZ_JACBZY010000001.1"/>
</dbReference>
<sequence length="303" mass="33653">MDAVTRGELIATGLTGDRIAHEVHVGRLIRVRRGHYARPDDEADMIRAVRVGGRLACVSELRSRGIWVLDDGRLHVQVEPSRSRLRTPDDRFQRMADGGDRVDCKVHWTLLHRPESATASHVGLVDALIMSSRCLEPPAFLASLDSAVETRQLSRRDLGTVLASIPMTVGRQLSPVDGRAESGIETVVRDLALALGFDLRIQVDYAGIGRADLVIEGWIVVETDGHEHHHRESDVASDRRRDLLHAQAGRATLRFRYGQVIYSRRAIALALIAAVRTHRRVPGARAKADRALRRLERLALADS</sequence>
<evidence type="ECO:0000313" key="2">
    <source>
        <dbReference type="Proteomes" id="UP000553888"/>
    </source>
</evidence>
<proteinExistence type="predicted"/>
<protein>
    <submittedName>
        <fullName evidence="1">Very-short-patch-repair endonuclease</fullName>
    </submittedName>
</protein>